<keyword evidence="6 7" id="KW-0067">ATP-binding</keyword>
<dbReference type="CDD" id="cd14014">
    <property type="entry name" value="STKc_PknB_like"/>
    <property type="match status" value="1"/>
</dbReference>
<name>A0A1F5YPX6_9BACT</name>
<dbReference type="InterPro" id="IPR017441">
    <property type="entry name" value="Protein_kinase_ATP_BS"/>
</dbReference>
<feature type="compositionally biased region" description="Basic residues" evidence="8">
    <location>
        <begin position="46"/>
        <end position="56"/>
    </location>
</feature>
<proteinExistence type="predicted"/>
<dbReference type="PANTHER" id="PTHR43289">
    <property type="entry name" value="MITOGEN-ACTIVATED PROTEIN KINASE KINASE KINASE 20-RELATED"/>
    <property type="match status" value="1"/>
</dbReference>
<evidence type="ECO:0000256" key="6">
    <source>
        <dbReference type="ARBA" id="ARBA00022840"/>
    </source>
</evidence>
<dbReference type="STRING" id="1817867.A3F83_05325"/>
<feature type="binding site" evidence="7">
    <location>
        <position position="96"/>
    </location>
    <ligand>
        <name>ATP</name>
        <dbReference type="ChEBI" id="CHEBI:30616"/>
    </ligand>
</feature>
<dbReference type="GO" id="GO:0004674">
    <property type="term" value="F:protein serine/threonine kinase activity"/>
    <property type="evidence" value="ECO:0007669"/>
    <property type="project" value="UniProtKB-KW"/>
</dbReference>
<sequence length="696" mass="78336">MICASCKAENPNSNWYCLNCGASLRDPAVKALPAGSARPTSPAGTSRRKAAPKKPAVKPEKIFAGRYRELVKIGDGAMASVYRALDTVLDQTVALKVLHPDLAANHDYIARFKREIALARTITHPNVYRIYDIGQSEDSHFISMEYVEGEELKSIIQSRPPGLEEGLRIIRQICLALSQAHRKGIIHRDLKPQNIMLEKETGRCVVMDFGIAIGETSSAITQSGAFLGTPEYISPEQANGQNVGQAADIYAVGIIMYELFTGKLPFGPGKPLSVALKHINETPVAPRKLKPELPRELEAIILKAMEKEPARRYQSAAELAAELGRLSGGMEYSEALAAFAAERGPGLQLSSQNPYLNRNMIRDRRFFYGRKKEIATIYSRIGAGRPQSVSIVGERRIGKSSLLHFINESGNRLSYLKESASYIFIFMDFQEKRRSSAQEFFVSLFEKLKEETAERIGSLPEPGYDGFKEVCERLDGEKMKLVLLFDEFESITKNRNFTPEFFAFLRSLANNYNVAYVTSSVKNLQELCHNREISDSPFFNIFSNLNLGAFTEQEARLFVGEPSRIAGNPLEEHFDSVVELAGYFPFYMAIACSILFDFDFEQVHPRKTVFENIEELFLDEAGMHFQFILDSLSRDEIRFCKKIIDQEPLGDVDRYAARSLIRRGYLLAGETDQELRLFSGTFAKKLLEHLLKEKIT</sequence>
<dbReference type="InterPro" id="IPR008271">
    <property type="entry name" value="Ser/Thr_kinase_AS"/>
</dbReference>
<dbReference type="SUPFAM" id="SSF56112">
    <property type="entry name" value="Protein kinase-like (PK-like)"/>
    <property type="match status" value="1"/>
</dbReference>
<dbReference type="Pfam" id="PF00069">
    <property type="entry name" value="Pkinase"/>
    <property type="match status" value="1"/>
</dbReference>
<feature type="domain" description="Protein kinase" evidence="9">
    <location>
        <begin position="67"/>
        <end position="326"/>
    </location>
</feature>
<dbReference type="EC" id="2.7.11.1" evidence="1"/>
<dbReference type="Gene3D" id="1.10.510.10">
    <property type="entry name" value="Transferase(Phosphotransferase) domain 1"/>
    <property type="match status" value="1"/>
</dbReference>
<keyword evidence="4 7" id="KW-0547">Nucleotide-binding</keyword>
<keyword evidence="2" id="KW-0723">Serine/threonine-protein kinase</keyword>
<feature type="region of interest" description="Disordered" evidence="8">
    <location>
        <begin position="32"/>
        <end position="57"/>
    </location>
</feature>
<dbReference type="PROSITE" id="PS50011">
    <property type="entry name" value="PROTEIN_KINASE_DOM"/>
    <property type="match status" value="1"/>
</dbReference>
<evidence type="ECO:0000256" key="8">
    <source>
        <dbReference type="SAM" id="MobiDB-lite"/>
    </source>
</evidence>
<dbReference type="PROSITE" id="PS00108">
    <property type="entry name" value="PROTEIN_KINASE_ST"/>
    <property type="match status" value="1"/>
</dbReference>
<dbReference type="PROSITE" id="PS00107">
    <property type="entry name" value="PROTEIN_KINASE_ATP"/>
    <property type="match status" value="1"/>
</dbReference>
<dbReference type="PANTHER" id="PTHR43289:SF34">
    <property type="entry name" value="SERINE_THREONINE-PROTEIN KINASE YBDM-RELATED"/>
    <property type="match status" value="1"/>
</dbReference>
<dbReference type="Pfam" id="PF20702">
    <property type="entry name" value="nSTAND2"/>
    <property type="match status" value="1"/>
</dbReference>
<keyword evidence="5" id="KW-0418">Kinase</keyword>
<evidence type="ECO:0000313" key="10">
    <source>
        <dbReference type="EMBL" id="OGG02258.1"/>
    </source>
</evidence>
<dbReference type="AlphaFoldDB" id="A0A1F5YPX6"/>
<evidence type="ECO:0000259" key="9">
    <source>
        <dbReference type="PROSITE" id="PS50011"/>
    </source>
</evidence>
<evidence type="ECO:0000256" key="1">
    <source>
        <dbReference type="ARBA" id="ARBA00012513"/>
    </source>
</evidence>
<evidence type="ECO:0000256" key="2">
    <source>
        <dbReference type="ARBA" id="ARBA00022527"/>
    </source>
</evidence>
<accession>A0A1F5YPX6</accession>
<dbReference type="InterPro" id="IPR011009">
    <property type="entry name" value="Kinase-like_dom_sf"/>
</dbReference>
<keyword evidence="3" id="KW-0808">Transferase</keyword>
<dbReference type="FunFam" id="1.10.510.10:FF:000021">
    <property type="entry name" value="Serine/threonine protein kinase"/>
    <property type="match status" value="1"/>
</dbReference>
<evidence type="ECO:0000256" key="4">
    <source>
        <dbReference type="ARBA" id="ARBA00022741"/>
    </source>
</evidence>
<dbReference type="InterPro" id="IPR049051">
    <property type="entry name" value="nSTAND2"/>
</dbReference>
<dbReference type="EMBL" id="MFIX01000188">
    <property type="protein sequence ID" value="OGG02258.1"/>
    <property type="molecule type" value="Genomic_DNA"/>
</dbReference>
<evidence type="ECO:0000313" key="11">
    <source>
        <dbReference type="Proteomes" id="UP000179129"/>
    </source>
</evidence>
<dbReference type="SUPFAM" id="SSF52540">
    <property type="entry name" value="P-loop containing nucleoside triphosphate hydrolases"/>
    <property type="match status" value="1"/>
</dbReference>
<protein>
    <recommendedName>
        <fullName evidence="1">non-specific serine/threonine protein kinase</fullName>
        <ecNumber evidence="1">2.7.11.1</ecNumber>
    </recommendedName>
</protein>
<organism evidence="10 11">
    <name type="scientific">Candidatus Glassbacteria bacterium RIFCSPLOWO2_12_FULL_58_11</name>
    <dbReference type="NCBI Taxonomy" id="1817867"/>
    <lineage>
        <taxon>Bacteria</taxon>
        <taxon>Candidatus Glassiibacteriota</taxon>
    </lineage>
</organism>
<gene>
    <name evidence="10" type="ORF">A3F83_05325</name>
</gene>
<evidence type="ECO:0000256" key="5">
    <source>
        <dbReference type="ARBA" id="ARBA00022777"/>
    </source>
</evidence>
<evidence type="ECO:0000256" key="7">
    <source>
        <dbReference type="PROSITE-ProRule" id="PRU10141"/>
    </source>
</evidence>
<dbReference type="InterPro" id="IPR027417">
    <property type="entry name" value="P-loop_NTPase"/>
</dbReference>
<dbReference type="Proteomes" id="UP000179129">
    <property type="component" value="Unassembled WGS sequence"/>
</dbReference>
<evidence type="ECO:0000256" key="3">
    <source>
        <dbReference type="ARBA" id="ARBA00022679"/>
    </source>
</evidence>
<comment type="caution">
    <text evidence="10">The sequence shown here is derived from an EMBL/GenBank/DDBJ whole genome shotgun (WGS) entry which is preliminary data.</text>
</comment>
<dbReference type="Gene3D" id="3.40.50.300">
    <property type="entry name" value="P-loop containing nucleotide triphosphate hydrolases"/>
    <property type="match status" value="1"/>
</dbReference>
<dbReference type="InterPro" id="IPR000719">
    <property type="entry name" value="Prot_kinase_dom"/>
</dbReference>
<dbReference type="Gene3D" id="3.30.200.20">
    <property type="entry name" value="Phosphorylase Kinase, domain 1"/>
    <property type="match status" value="1"/>
</dbReference>
<reference evidence="10 11" key="1">
    <citation type="journal article" date="2016" name="Nat. Commun.">
        <title>Thousands of microbial genomes shed light on interconnected biogeochemical processes in an aquifer system.</title>
        <authorList>
            <person name="Anantharaman K."/>
            <person name="Brown C.T."/>
            <person name="Hug L.A."/>
            <person name="Sharon I."/>
            <person name="Castelle C.J."/>
            <person name="Probst A.J."/>
            <person name="Thomas B.C."/>
            <person name="Singh A."/>
            <person name="Wilkins M.J."/>
            <person name="Karaoz U."/>
            <person name="Brodie E.L."/>
            <person name="Williams K.H."/>
            <person name="Hubbard S.S."/>
            <person name="Banfield J.F."/>
        </authorList>
    </citation>
    <scope>NUCLEOTIDE SEQUENCE [LARGE SCALE GENOMIC DNA]</scope>
</reference>
<dbReference type="SMART" id="SM00220">
    <property type="entry name" value="S_TKc"/>
    <property type="match status" value="1"/>
</dbReference>
<dbReference type="GO" id="GO:0005524">
    <property type="term" value="F:ATP binding"/>
    <property type="evidence" value="ECO:0007669"/>
    <property type="project" value="UniProtKB-UniRule"/>
</dbReference>